<feature type="non-terminal residue" evidence="4">
    <location>
        <position position="1262"/>
    </location>
</feature>
<dbReference type="InterPro" id="IPR032675">
    <property type="entry name" value="LRR_dom_sf"/>
</dbReference>
<dbReference type="CDD" id="cd03801">
    <property type="entry name" value="GT4_PimA-like"/>
    <property type="match status" value="1"/>
</dbReference>
<sequence>MASFPERYRKVQVTILASEWGSSKGGLSTINRELAIQFAKCPEAEITFFLPKCSQEDKKLALQHNVKIVGASRRPGFEELEWLSFPPEHLQIDVIVGHGVKLGKQAQIIKERKNCKWIQVMHTDPEELGMFKNYSDPISKGEEKHKTEVELCEMADLVVGIGPKLSDAFRSYLRGCKKDKSVVDLTPGVFEEFVSVIQDTEERKQRSVLVFGRGDAEDFELKGFDIAGKAVAALQDTRLVFVGAPGGKHEEIAKRLTRCGVPASRLRVRRFIEDRESLKRLFQEVDLVVMPSRTEGFGLAGLEALSAGLPVLVSHNSGFGEALCSVPFGSSFVVNSENPTDWTAAITKVWAKDRKSRLEEVETVRDSYDKKYNWAKQIEHLLDIMISRIHERSNYSRLCRLLISLGSKVLRETFDRIIPPQSLQCTLKRNPAHAKLQSRSSLPVDIVEKIRQLYGTREQRLLPVPWCDDFSFHLNEIFTRLKIVSKEKTRGELSDDITNMTAIFKPHAECQRPRTVLLEGDPGMGKSTYCQKLAYDWATKQEQWDTSFPKIEVLLLLRCHEIRSTIWEAIDDQILPAEIDDQTRECFFRFVRENQPKVLFLLDGVDEMDSSQQQKIFDLVEGKELSGCHVVLTSRHEVGRKVRRYCDTLWEIVGFSEEDVKSFICTYFRKIKKEHLAKNLMEKIWNSYEPSEDLDELTKNPLNVTLLCILCEDFEGVFPASRTQLYTEIVLCVLRRYERKEGLSSKNEDLMSIYKDDLINLGRVALQSLRKGELHFEEHESGGTFVVLSKFGFLSLQSSFSKRKTCVRYAFLHKSFQEFFSGFYLACQILDEEIECDSVVTDRSFRSDLSQVFLFMTGILASKSERSAESLVQSMAAKINLIHRRRGCILGLFQLALDCVSECTSLAPTLGKHLNLTNLYLNENEIDDSRASSLSQTLSANSSLTCLDLSGSAISSAGVWYISEALAVSSSMTSLLFNGNGIGESGVASLSQALSSNSSLTHLDLSRNWIFPSGVASLSQALEANSSLTHLNLKVNEIRNSGVACLSQGLAANSSLTILNLRSNRISDSGATSLSQALAATSLTNLDLSRNWISDTGSTSLSQALAVNSSLTSLDLCRNWIGDSGATSLFQALSVNSSLTCLNLRWNRIGVSDADSFFHPLAGNSSLTSLNLSRNLIGDDGAECLSQALAANSSLTSLDLSRNRIGDSGASSLSQALAANSSLTCLKLRWNRIGPSGIASLSQAFTGSSSLTNLNLNGNVTG</sequence>
<dbReference type="Gene3D" id="3.40.50.300">
    <property type="entry name" value="P-loop containing nucleotide triphosphate hydrolases"/>
    <property type="match status" value="1"/>
</dbReference>
<reference evidence="4 5" key="1">
    <citation type="submission" date="2022-05" db="EMBL/GenBank/DDBJ databases">
        <authorList>
            <consortium name="Genoscope - CEA"/>
            <person name="William W."/>
        </authorList>
    </citation>
    <scope>NUCLEOTIDE SEQUENCE [LARGE SCALE GENOMIC DNA]</scope>
</reference>
<gene>
    <name evidence="4" type="ORF">PEVE_00006619</name>
</gene>
<dbReference type="Gene3D" id="3.40.50.2000">
    <property type="entry name" value="Glycogen Phosphorylase B"/>
    <property type="match status" value="1"/>
</dbReference>
<comment type="caution">
    <text evidence="4">The sequence shown here is derived from an EMBL/GenBank/DDBJ whole genome shotgun (WGS) entry which is preliminary data.</text>
</comment>
<keyword evidence="5" id="KW-1185">Reference proteome</keyword>
<dbReference type="PANTHER" id="PTHR46844:SF1">
    <property type="entry name" value="SLR5058 PROTEIN"/>
    <property type="match status" value="1"/>
</dbReference>
<keyword evidence="1" id="KW-0547">Nucleotide-binding</keyword>
<dbReference type="SUPFAM" id="SSF52540">
    <property type="entry name" value="P-loop containing nucleoside triphosphate hydrolases"/>
    <property type="match status" value="1"/>
</dbReference>
<protein>
    <recommendedName>
        <fullName evidence="3">NACHT domain-containing protein</fullName>
    </recommendedName>
</protein>
<dbReference type="Proteomes" id="UP001159427">
    <property type="component" value="Unassembled WGS sequence"/>
</dbReference>
<organism evidence="4 5">
    <name type="scientific">Porites evermanni</name>
    <dbReference type="NCBI Taxonomy" id="104178"/>
    <lineage>
        <taxon>Eukaryota</taxon>
        <taxon>Metazoa</taxon>
        <taxon>Cnidaria</taxon>
        <taxon>Anthozoa</taxon>
        <taxon>Hexacorallia</taxon>
        <taxon>Scleractinia</taxon>
        <taxon>Fungiina</taxon>
        <taxon>Poritidae</taxon>
        <taxon>Porites</taxon>
    </lineage>
</organism>
<evidence type="ECO:0000256" key="2">
    <source>
        <dbReference type="ARBA" id="ARBA00022840"/>
    </source>
</evidence>
<dbReference type="Pfam" id="PF13516">
    <property type="entry name" value="LRR_6"/>
    <property type="match status" value="10"/>
</dbReference>
<keyword evidence="2" id="KW-0067">ATP-binding</keyword>
<evidence type="ECO:0000256" key="1">
    <source>
        <dbReference type="ARBA" id="ARBA00022741"/>
    </source>
</evidence>
<proteinExistence type="predicted"/>
<dbReference type="SMART" id="SM00368">
    <property type="entry name" value="LRR_RI"/>
    <property type="match status" value="12"/>
</dbReference>
<dbReference type="InterPro" id="IPR027417">
    <property type="entry name" value="P-loop_NTPase"/>
</dbReference>
<dbReference type="EMBL" id="CALNXI010000143">
    <property type="protein sequence ID" value="CAH3020303.1"/>
    <property type="molecule type" value="Genomic_DNA"/>
</dbReference>
<accession>A0ABN8LSQ9</accession>
<dbReference type="InterPro" id="IPR001611">
    <property type="entry name" value="Leu-rich_rpt"/>
</dbReference>
<evidence type="ECO:0000259" key="3">
    <source>
        <dbReference type="PROSITE" id="PS50837"/>
    </source>
</evidence>
<dbReference type="PANTHER" id="PTHR46844">
    <property type="entry name" value="SLR5058 PROTEIN"/>
    <property type="match status" value="1"/>
</dbReference>
<dbReference type="InterPro" id="IPR007111">
    <property type="entry name" value="NACHT_NTPase"/>
</dbReference>
<dbReference type="Gene3D" id="3.80.10.10">
    <property type="entry name" value="Ribonuclease Inhibitor"/>
    <property type="match status" value="3"/>
</dbReference>
<dbReference type="SUPFAM" id="SSF53756">
    <property type="entry name" value="UDP-Glycosyltransferase/glycogen phosphorylase"/>
    <property type="match status" value="1"/>
</dbReference>
<dbReference type="SUPFAM" id="SSF52047">
    <property type="entry name" value="RNI-like"/>
    <property type="match status" value="1"/>
</dbReference>
<evidence type="ECO:0000313" key="4">
    <source>
        <dbReference type="EMBL" id="CAH3020303.1"/>
    </source>
</evidence>
<dbReference type="Pfam" id="PF05729">
    <property type="entry name" value="NACHT"/>
    <property type="match status" value="1"/>
</dbReference>
<feature type="domain" description="NACHT" evidence="3">
    <location>
        <begin position="514"/>
        <end position="635"/>
    </location>
</feature>
<evidence type="ECO:0000313" key="5">
    <source>
        <dbReference type="Proteomes" id="UP001159427"/>
    </source>
</evidence>
<name>A0ABN8LSQ9_9CNID</name>
<dbReference type="Pfam" id="PF20706">
    <property type="entry name" value="GT4-conflict"/>
    <property type="match status" value="1"/>
</dbReference>
<dbReference type="PROSITE" id="PS50837">
    <property type="entry name" value="NACHT"/>
    <property type="match status" value="1"/>
</dbReference>